<evidence type="ECO:0000256" key="4">
    <source>
        <dbReference type="ARBA" id="ARBA00022630"/>
    </source>
</evidence>
<dbReference type="Gene3D" id="1.10.1200.80">
    <property type="entry name" value="Putative flavin oxidoreducatase, domain 2"/>
    <property type="match status" value="1"/>
</dbReference>
<evidence type="ECO:0000256" key="6">
    <source>
        <dbReference type="ARBA" id="ARBA00022694"/>
    </source>
</evidence>
<comment type="catalytic activity">
    <reaction evidence="10">
        <text>a 5,6-dihydrouridine in tRNA + NADP(+) = a uridine in tRNA + NADPH + H(+)</text>
        <dbReference type="Rhea" id="RHEA:23624"/>
        <dbReference type="Rhea" id="RHEA-COMP:13339"/>
        <dbReference type="Rhea" id="RHEA-COMP:13887"/>
        <dbReference type="ChEBI" id="CHEBI:15378"/>
        <dbReference type="ChEBI" id="CHEBI:57783"/>
        <dbReference type="ChEBI" id="CHEBI:58349"/>
        <dbReference type="ChEBI" id="CHEBI:65315"/>
        <dbReference type="ChEBI" id="CHEBI:74443"/>
    </reaction>
</comment>
<gene>
    <name evidence="16" type="primary">dus1</name>
    <name evidence="16" type="ORF">M832_07760</name>
</gene>
<dbReference type="InterPro" id="IPR035587">
    <property type="entry name" value="DUS-like_FMN-bd"/>
</dbReference>
<dbReference type="eggNOG" id="COG0042">
    <property type="taxonomic scope" value="Bacteria"/>
</dbReference>
<keyword evidence="5 12" id="KW-0288">FMN</keyword>
<keyword evidence="8" id="KW-0694">RNA-binding</keyword>
<evidence type="ECO:0000256" key="1">
    <source>
        <dbReference type="ARBA" id="ARBA00001917"/>
    </source>
</evidence>
<reference evidence="16 17" key="1">
    <citation type="journal article" date="2014" name="Syst. Appl. Microbiol.">
        <title>Evidence for the existence of two new members of the family Chlamydiaceae and proposal of Chlamydia avium sp. nov. and Chlamydia gallinacea sp. nov.</title>
        <authorList>
            <person name="Sachse K."/>
            <person name="Laroucau K."/>
            <person name="Riege K."/>
            <person name="Wehner S."/>
            <person name="Dilcher M."/>
            <person name="Creasy H.H."/>
            <person name="Weidmann M."/>
            <person name="Myers G."/>
            <person name="Vorimore F."/>
            <person name="Vicari N."/>
            <person name="Magnino S."/>
            <person name="Liebler-Tenorio E."/>
            <person name="Ruettger A."/>
            <person name="Bavoil P.M."/>
            <person name="Hufert F.T."/>
            <person name="Rossello-Mora R."/>
            <person name="Marz M."/>
        </authorList>
    </citation>
    <scope>NUCLEOTIDE SEQUENCE [LARGE SCALE GENOMIC DNA]</scope>
    <source>
        <strain evidence="16 17">10DC88</strain>
    </source>
</reference>
<keyword evidence="9 12" id="KW-0560">Oxidoreductase</keyword>
<dbReference type="InterPro" id="IPR001269">
    <property type="entry name" value="DUS_fam"/>
</dbReference>
<evidence type="ECO:0000256" key="9">
    <source>
        <dbReference type="ARBA" id="ARBA00023002"/>
    </source>
</evidence>
<evidence type="ECO:0000313" key="16">
    <source>
        <dbReference type="EMBL" id="AHK63625.1"/>
    </source>
</evidence>
<evidence type="ECO:0000256" key="11">
    <source>
        <dbReference type="ARBA" id="ARBA00048802"/>
    </source>
</evidence>
<comment type="similarity">
    <text evidence="12">Belongs to the dus family.</text>
</comment>
<dbReference type="Gene3D" id="3.20.20.70">
    <property type="entry name" value="Aldolase class I"/>
    <property type="match status" value="1"/>
</dbReference>
<dbReference type="PROSITE" id="PS01136">
    <property type="entry name" value="UPF0034"/>
    <property type="match status" value="1"/>
</dbReference>
<accession>W8JHG8</accession>
<evidence type="ECO:0000256" key="14">
    <source>
        <dbReference type="PIRSR" id="PIRSR006621-2"/>
    </source>
</evidence>
<name>W8JHG8_9CHLA</name>
<comment type="function">
    <text evidence="2 12">Catalyzes the synthesis of 5,6-dihydrouridine (D), a modified base found in the D-loop of most tRNAs, via the reduction of the C5-C6 double bond in target uridines.</text>
</comment>
<dbReference type="GO" id="GO:0000049">
    <property type="term" value="F:tRNA binding"/>
    <property type="evidence" value="ECO:0007669"/>
    <property type="project" value="UniProtKB-KW"/>
</dbReference>
<feature type="binding site" evidence="14">
    <location>
        <position position="98"/>
    </location>
    <ligand>
        <name>FMN</name>
        <dbReference type="ChEBI" id="CHEBI:58210"/>
    </ligand>
</feature>
<protein>
    <recommendedName>
        <fullName evidence="12">tRNA-dihydrouridine synthase</fullName>
        <ecNumber evidence="12">1.3.1.-</ecNumber>
    </recommendedName>
</protein>
<evidence type="ECO:0000256" key="12">
    <source>
        <dbReference type="PIRNR" id="PIRNR006621"/>
    </source>
</evidence>
<dbReference type="CDD" id="cd02801">
    <property type="entry name" value="DUS_like_FMN"/>
    <property type="match status" value="1"/>
</dbReference>
<feature type="domain" description="DUS-like FMN-binding" evidence="15">
    <location>
        <begin position="42"/>
        <end position="343"/>
    </location>
</feature>
<dbReference type="NCBIfam" id="TIGR00737">
    <property type="entry name" value="nifR3_yhdG"/>
    <property type="match status" value="1"/>
</dbReference>
<dbReference type="PANTHER" id="PTHR45846:SF1">
    <property type="entry name" value="TRNA-DIHYDROURIDINE(47) SYNTHASE [NAD(P)(+)]-LIKE"/>
    <property type="match status" value="1"/>
</dbReference>
<feature type="binding site" evidence="14">
    <location>
        <begin position="254"/>
        <end position="255"/>
    </location>
    <ligand>
        <name>FMN</name>
        <dbReference type="ChEBI" id="CHEBI:58210"/>
    </ligand>
</feature>
<comment type="catalytic activity">
    <reaction evidence="11">
        <text>a 5,6-dihydrouridine in tRNA + NAD(+) = a uridine in tRNA + NADH + H(+)</text>
        <dbReference type="Rhea" id="RHEA:54452"/>
        <dbReference type="Rhea" id="RHEA-COMP:13339"/>
        <dbReference type="Rhea" id="RHEA-COMP:13887"/>
        <dbReference type="ChEBI" id="CHEBI:15378"/>
        <dbReference type="ChEBI" id="CHEBI:57540"/>
        <dbReference type="ChEBI" id="CHEBI:57945"/>
        <dbReference type="ChEBI" id="CHEBI:65315"/>
        <dbReference type="ChEBI" id="CHEBI:74443"/>
    </reaction>
</comment>
<proteinExistence type="inferred from homology"/>
<keyword evidence="3" id="KW-0820">tRNA-binding</keyword>
<dbReference type="GO" id="GO:0050660">
    <property type="term" value="F:flavin adenine dinucleotide binding"/>
    <property type="evidence" value="ECO:0007669"/>
    <property type="project" value="InterPro"/>
</dbReference>
<feature type="active site" description="Proton donor" evidence="13">
    <location>
        <position position="128"/>
    </location>
</feature>
<sequence>MFGSRSFYCNTSPTVYCYSYFSCFMASSIYIKNLRLRSPIVYAPLAGFSDYPYRRMSSIYSPALMFCEMVKVEGLHYSPARTLKLLTYSEAMRPIGGQLCGSCPQMAGEAAKVLENLGFDIIDLNCGCPTDRITKDGSGSGLLKTPELIGRIIEKIVESVAIPVTVKIRSGWDEHNINVEETVRIIKESGASAVFVHGRTRAQGYVGASNWSYIKRAKIAAGPEFPVFGNGDVFSPESAKLMLETTNCDGILIARGTMGSPWIAQQVQDYLNTGTYQKISFHQRKHAFVQHLRWVEEYYQSEEKLLVETRKLCGHYLKCAFNVRLLRSALSRATTSKEVYQLIDSYEESDEGYGDSPSILDKC</sequence>
<dbReference type="Proteomes" id="UP000019433">
    <property type="component" value="Chromosome"/>
</dbReference>
<dbReference type="Pfam" id="PF01207">
    <property type="entry name" value="Dus"/>
    <property type="match status" value="1"/>
</dbReference>
<evidence type="ECO:0000256" key="13">
    <source>
        <dbReference type="PIRSR" id="PIRSR006621-1"/>
    </source>
</evidence>
<comment type="cofactor">
    <cofactor evidence="1 12 14">
        <name>FMN</name>
        <dbReference type="ChEBI" id="CHEBI:58210"/>
    </cofactor>
</comment>
<evidence type="ECO:0000256" key="3">
    <source>
        <dbReference type="ARBA" id="ARBA00022555"/>
    </source>
</evidence>
<evidence type="ECO:0000259" key="15">
    <source>
        <dbReference type="Pfam" id="PF01207"/>
    </source>
</evidence>
<dbReference type="KEGG" id="cav:M832_07760"/>
<dbReference type="InterPro" id="IPR013785">
    <property type="entry name" value="Aldolase_TIM"/>
</dbReference>
<evidence type="ECO:0000313" key="17">
    <source>
        <dbReference type="Proteomes" id="UP000019433"/>
    </source>
</evidence>
<evidence type="ECO:0000256" key="8">
    <source>
        <dbReference type="ARBA" id="ARBA00022884"/>
    </source>
</evidence>
<dbReference type="STRING" id="1229831.M832_07760"/>
<feature type="binding site" evidence="14">
    <location>
        <position position="167"/>
    </location>
    <ligand>
        <name>FMN</name>
        <dbReference type="ChEBI" id="CHEBI:58210"/>
    </ligand>
</feature>
<dbReference type="PANTHER" id="PTHR45846">
    <property type="entry name" value="TRNA-DIHYDROURIDINE(47) SYNTHASE [NAD(P)(+)]-LIKE"/>
    <property type="match status" value="1"/>
</dbReference>
<dbReference type="PIRSF" id="PIRSF006621">
    <property type="entry name" value="Dus"/>
    <property type="match status" value="1"/>
</dbReference>
<evidence type="ECO:0000256" key="2">
    <source>
        <dbReference type="ARBA" id="ARBA00002790"/>
    </source>
</evidence>
<keyword evidence="4 12" id="KW-0285">Flavoprotein</keyword>
<dbReference type="InterPro" id="IPR004652">
    <property type="entry name" value="DusB-like"/>
</dbReference>
<dbReference type="InterPro" id="IPR018517">
    <property type="entry name" value="tRNA_hU_synthase_CS"/>
</dbReference>
<keyword evidence="6 12" id="KW-0819">tRNA processing</keyword>
<organism evidence="16 17">
    <name type="scientific">Chlamydia avium 10DC88</name>
    <dbReference type="NCBI Taxonomy" id="1229831"/>
    <lineage>
        <taxon>Bacteria</taxon>
        <taxon>Pseudomonadati</taxon>
        <taxon>Chlamydiota</taxon>
        <taxon>Chlamydiia</taxon>
        <taxon>Chlamydiales</taxon>
        <taxon>Chlamydiaceae</taxon>
        <taxon>Chlamydia/Chlamydophila group</taxon>
        <taxon>Chlamydia</taxon>
    </lineage>
</organism>
<dbReference type="GO" id="GO:0017150">
    <property type="term" value="F:tRNA dihydrouridine synthase activity"/>
    <property type="evidence" value="ECO:0007669"/>
    <property type="project" value="InterPro"/>
</dbReference>
<dbReference type="EC" id="1.3.1.-" evidence="12"/>
<evidence type="ECO:0000256" key="7">
    <source>
        <dbReference type="ARBA" id="ARBA00022857"/>
    </source>
</evidence>
<feature type="binding site" evidence="14">
    <location>
        <position position="197"/>
    </location>
    <ligand>
        <name>FMN</name>
        <dbReference type="ChEBI" id="CHEBI:58210"/>
    </ligand>
</feature>
<evidence type="ECO:0000256" key="10">
    <source>
        <dbReference type="ARBA" id="ARBA00048205"/>
    </source>
</evidence>
<keyword evidence="7" id="KW-0521">NADP</keyword>
<dbReference type="HOGENOM" id="CLU_013299_0_3_0"/>
<dbReference type="AlphaFoldDB" id="W8JHG8"/>
<evidence type="ECO:0000256" key="5">
    <source>
        <dbReference type="ARBA" id="ARBA00022643"/>
    </source>
</evidence>
<dbReference type="EMBL" id="CP006571">
    <property type="protein sequence ID" value="AHK63625.1"/>
    <property type="molecule type" value="Genomic_DNA"/>
</dbReference>
<dbReference type="InterPro" id="IPR024036">
    <property type="entry name" value="tRNA-dHydroUridine_Synthase_C"/>
</dbReference>
<dbReference type="SUPFAM" id="SSF51395">
    <property type="entry name" value="FMN-linked oxidoreductases"/>
    <property type="match status" value="1"/>
</dbReference>
<keyword evidence="14" id="KW-0547">Nucleotide-binding</keyword>